<dbReference type="SUPFAM" id="SSF57783">
    <property type="entry name" value="Zinc beta-ribbon"/>
    <property type="match status" value="1"/>
</dbReference>
<dbReference type="InterPro" id="IPR034151">
    <property type="entry name" value="TOPRIM_DnaG_bac"/>
</dbReference>
<keyword evidence="17" id="KW-1185">Reference proteome</keyword>
<dbReference type="GO" id="GO:0003899">
    <property type="term" value="F:DNA-directed RNA polymerase activity"/>
    <property type="evidence" value="ECO:0007669"/>
    <property type="project" value="UniProtKB-UniRule"/>
</dbReference>
<evidence type="ECO:0000256" key="10">
    <source>
        <dbReference type="ARBA" id="ARBA00023125"/>
    </source>
</evidence>
<feature type="region of interest" description="Disordered" evidence="14">
    <location>
        <begin position="469"/>
        <end position="529"/>
    </location>
</feature>
<dbReference type="GO" id="GO:0005737">
    <property type="term" value="C:cytoplasm"/>
    <property type="evidence" value="ECO:0007669"/>
    <property type="project" value="TreeGrafter"/>
</dbReference>
<keyword evidence="1 12" id="KW-0240">DNA-directed RNA polymerase</keyword>
<dbReference type="SMART" id="SM00493">
    <property type="entry name" value="TOPRIM"/>
    <property type="match status" value="1"/>
</dbReference>
<feature type="compositionally biased region" description="Gly residues" evidence="14">
    <location>
        <begin position="550"/>
        <end position="559"/>
    </location>
</feature>
<keyword evidence="5 12" id="KW-0235">DNA replication</keyword>
<comment type="caution">
    <text evidence="16">The sequence shown here is derived from an EMBL/GenBank/DDBJ whole genome shotgun (WGS) entry which is preliminary data.</text>
</comment>
<evidence type="ECO:0000259" key="15">
    <source>
        <dbReference type="PROSITE" id="PS50880"/>
    </source>
</evidence>
<keyword evidence="7 12" id="KW-0863">Zinc-finger</keyword>
<dbReference type="InterPro" id="IPR050219">
    <property type="entry name" value="DnaG_primase"/>
</dbReference>
<keyword evidence="4 12" id="KW-0548">Nucleotidyltransferase</keyword>
<evidence type="ECO:0000256" key="9">
    <source>
        <dbReference type="ARBA" id="ARBA00022842"/>
    </source>
</evidence>
<dbReference type="Proteomes" id="UP000265691">
    <property type="component" value="Unassembled WGS sequence"/>
</dbReference>
<dbReference type="GO" id="GO:0000428">
    <property type="term" value="C:DNA-directed RNA polymerase complex"/>
    <property type="evidence" value="ECO:0007669"/>
    <property type="project" value="UniProtKB-KW"/>
</dbReference>
<dbReference type="PANTHER" id="PTHR30313:SF2">
    <property type="entry name" value="DNA PRIMASE"/>
    <property type="match status" value="1"/>
</dbReference>
<keyword evidence="9" id="KW-0460">Magnesium</keyword>
<feature type="compositionally biased region" description="Basic and acidic residues" evidence="14">
    <location>
        <begin position="1237"/>
        <end position="1257"/>
    </location>
</feature>
<proteinExistence type="inferred from homology"/>
<dbReference type="EMBL" id="NRHC01000061">
    <property type="protein sequence ID" value="RIY32298.1"/>
    <property type="molecule type" value="Genomic_DNA"/>
</dbReference>
<keyword evidence="8 12" id="KW-0862">Zinc</keyword>
<organism evidence="16 17">
    <name type="scientific">Psittacicella hinzii</name>
    <dbReference type="NCBI Taxonomy" id="2028575"/>
    <lineage>
        <taxon>Bacteria</taxon>
        <taxon>Pseudomonadati</taxon>
        <taxon>Pseudomonadota</taxon>
        <taxon>Gammaproteobacteria</taxon>
        <taxon>Pasteurellales</taxon>
        <taxon>Psittacicellaceae</taxon>
        <taxon>Psittacicella</taxon>
    </lineage>
</organism>
<dbReference type="GO" id="GO:1990077">
    <property type="term" value="C:primosome complex"/>
    <property type="evidence" value="ECO:0007669"/>
    <property type="project" value="UniProtKB-KW"/>
</dbReference>
<comment type="similarity">
    <text evidence="12">Belongs to the DnaG primase family.</text>
</comment>
<dbReference type="CDD" id="cd03364">
    <property type="entry name" value="TOPRIM_DnaG_primases"/>
    <property type="match status" value="1"/>
</dbReference>
<feature type="region of interest" description="Disordered" evidence="14">
    <location>
        <begin position="1237"/>
        <end position="1259"/>
    </location>
</feature>
<evidence type="ECO:0000256" key="14">
    <source>
        <dbReference type="SAM" id="MobiDB-lite"/>
    </source>
</evidence>
<comment type="cofactor">
    <cofactor evidence="12">
        <name>Zn(2+)</name>
        <dbReference type="ChEBI" id="CHEBI:29105"/>
    </cofactor>
    <text evidence="12">Binds 1 zinc ion per monomer.</text>
</comment>
<reference evidence="16 17" key="1">
    <citation type="submission" date="2017-08" db="EMBL/GenBank/DDBJ databases">
        <title>Reclassification of Bisgaard taxon 37 and 44.</title>
        <authorList>
            <person name="Christensen H."/>
        </authorList>
    </citation>
    <scope>NUCLEOTIDE SEQUENCE [LARGE SCALE GENOMIC DNA]</scope>
    <source>
        <strain evidence="16 17">B96_3</strain>
    </source>
</reference>
<dbReference type="HAMAP" id="MF_00974">
    <property type="entry name" value="DNA_primase_DnaG"/>
    <property type="match status" value="1"/>
</dbReference>
<dbReference type="FunFam" id="3.40.1360.10:FF:000002">
    <property type="entry name" value="DNA primase"/>
    <property type="match status" value="1"/>
</dbReference>
<dbReference type="EC" id="2.7.7.101" evidence="12"/>
<dbReference type="Gene3D" id="3.40.1360.10">
    <property type="match status" value="1"/>
</dbReference>
<accession>A0A3A1Y508</accession>
<dbReference type="Gene3D" id="3.90.980.10">
    <property type="entry name" value="DNA primase, catalytic core, N-terminal domain"/>
    <property type="match status" value="1"/>
</dbReference>
<dbReference type="SMART" id="SM00400">
    <property type="entry name" value="ZnF_CHCC"/>
    <property type="match status" value="1"/>
</dbReference>
<evidence type="ECO:0000256" key="4">
    <source>
        <dbReference type="ARBA" id="ARBA00022695"/>
    </source>
</evidence>
<feature type="coiled-coil region" evidence="13">
    <location>
        <begin position="99"/>
        <end position="126"/>
    </location>
</feature>
<dbReference type="Gene3D" id="3.90.580.10">
    <property type="entry name" value="Zinc finger, CHC2-type domain"/>
    <property type="match status" value="1"/>
</dbReference>
<feature type="region of interest" description="Disordered" evidence="14">
    <location>
        <begin position="550"/>
        <end position="571"/>
    </location>
</feature>
<sequence>MSSNFIKPSFIEELQDKAILSDIIGRYIKLENAGSRKFKACCPFHSEKTPSFHIDDERAVYHCFGCGAKGNALSFLRDYNGLNFKDSVIELANLVGLPVEYEEDNRTREEQEREQARKQSLQLDQQTITEVADFYHQQLLQTQHAVDYLVNRGLTQEMANLYYLGYAPGNNAVMHYYNHLVKNGLAKISDPLTHLINVDILRHSNNGEGYYDTYRERIIFPIFNLQGQIVGFGGRILTNEKDKAKYINPSNSSTLYDKSKELYGLYQVVKSHRDSRKKIKRVILVEGYLDVISLSQFGIYEGVAASGTAISTGQLQQIFKYTQNLVCCFDGDAAGYKAAAQAARNVLSILQDEHIVQFAFLTDGEDPDSYLKKYGSQAYDDFLKQKSVGLIDYLIEHTLETLTEQKVAASDLERLALAQLGEYYAQIKARAYRSDLVNKLIRRFNLDYNALIAQFEQIQVSYEEQQKREQERAASRATSVSERTSSYAGTSSTFTNAYTGSSTPKGKGYQTDARSSYTPKANQATGRYPASGARTIATNASQAGTFGSGSVGSQGGYSGASGTSGVAQTSGTAQQGQANAYYPHANNQVVSPQSQQGTAVAGTTNVAGQVGQAGQASKGTQDSQGGQAGQGARQAGSAVQATYARGGYQTRAGTGSSKRSKANSKITDLSLVRSYGQRPANSRVQALQEKLSTQFQQKRTSQRIERSIQETTNTEYTISHEHAFRELIANTYSPEERMQSQEVIIQQLWEKLKDQATQNINFRLRRQRTALASGREIKDPLVFNEETVKAEIMSIAKQIYAQSVAYGVPLPDYFKQLPATPRKLAKPEDDKLLLYPDDALQKLSPLEKEQIQQALLELKARYFTYYDYDTIYFHNLVVEIDKLLYADPGRLPLVQQYYEAARRFENRIITLLSWYHERPEVALHSLLSYITVFNLPCFTFFNHLHFDLLQIRDQEKDGELTSEQAQEEVRKTVRSNFKQYLSRYYGDFEDNLVSFNPEDAPYIFNKGMQETYINLIYQLTNLSQCFVQTFADYINNANVEMTFLQSLEYQLQHDLRRVQSQQPGKNEVEQANLERALQFMQDYEKLHMQQYSYIVSYINPPAPHAMAGYDLMDLGKYSAPLWSMLHPDTSMFEITSMRIKAINQSTLREKETMRALKIKESDDYQIELKQIRENQGNKDADAFKLHQADAVNISLSQLRADFNQATQAFTESKPEMQELAEVEQDNFATQKFQHLAEQAKQEAQAQEKEQEQAKTQELEQSQELALDYEQEQNLDQEQAAEQMQIADQTAEQVAQAPNQEEVYDGVEDFLASTPPPLELSTDDLNGFDLSYYVAYNQDEQANASLVNEQVALLDLEEAAPLEEITYSQADIEQFMQQQNEADE</sequence>
<dbReference type="RefSeq" id="WP_119525294.1">
    <property type="nucleotide sequence ID" value="NZ_NRHC01000061.1"/>
</dbReference>
<evidence type="ECO:0000256" key="7">
    <source>
        <dbReference type="ARBA" id="ARBA00022771"/>
    </source>
</evidence>
<dbReference type="Pfam" id="PF01807">
    <property type="entry name" value="Zn_ribbon_DnaG"/>
    <property type="match status" value="1"/>
</dbReference>
<dbReference type="InterPro" id="IPR037068">
    <property type="entry name" value="DNA_primase_core_N_sf"/>
</dbReference>
<comment type="catalytic activity">
    <reaction evidence="12">
        <text>ssDNA + n NTP = ssDNA/pppN(pN)n-1 hybrid + (n-1) diphosphate.</text>
        <dbReference type="EC" id="2.7.7.101"/>
    </reaction>
</comment>
<evidence type="ECO:0000256" key="5">
    <source>
        <dbReference type="ARBA" id="ARBA00022705"/>
    </source>
</evidence>
<dbReference type="SUPFAM" id="SSF56731">
    <property type="entry name" value="DNA primase core"/>
    <property type="match status" value="1"/>
</dbReference>
<keyword evidence="13" id="KW-0175">Coiled coil</keyword>
<feature type="domain" description="Toprim" evidence="15">
    <location>
        <begin position="280"/>
        <end position="362"/>
    </location>
</feature>
<dbReference type="InterPro" id="IPR036977">
    <property type="entry name" value="DNA_primase_Znf_CHC2"/>
</dbReference>
<dbReference type="InterPro" id="IPR006295">
    <property type="entry name" value="DNA_primase_DnaG"/>
</dbReference>
<feature type="zinc finger region" description="CHC2-type" evidence="12">
    <location>
        <begin position="42"/>
        <end position="66"/>
    </location>
</feature>
<dbReference type="PROSITE" id="PS50880">
    <property type="entry name" value="TOPRIM"/>
    <property type="match status" value="1"/>
</dbReference>
<evidence type="ECO:0000256" key="1">
    <source>
        <dbReference type="ARBA" id="ARBA00022478"/>
    </source>
</evidence>
<dbReference type="GO" id="GO:0003677">
    <property type="term" value="F:DNA binding"/>
    <property type="evidence" value="ECO:0007669"/>
    <property type="project" value="UniProtKB-KW"/>
</dbReference>
<gene>
    <name evidence="12" type="primary">dnaG</name>
    <name evidence="16" type="ORF">CKF54_05155</name>
</gene>
<evidence type="ECO:0000256" key="2">
    <source>
        <dbReference type="ARBA" id="ARBA00022515"/>
    </source>
</evidence>
<evidence type="ECO:0000256" key="13">
    <source>
        <dbReference type="SAM" id="Coils"/>
    </source>
</evidence>
<keyword evidence="6 12" id="KW-0479">Metal-binding</keyword>
<evidence type="ECO:0000313" key="17">
    <source>
        <dbReference type="Proteomes" id="UP000265691"/>
    </source>
</evidence>
<dbReference type="Pfam" id="PF13155">
    <property type="entry name" value="Toprim_2"/>
    <property type="match status" value="1"/>
</dbReference>
<keyword evidence="2 12" id="KW-0639">Primosome</keyword>
<evidence type="ECO:0000313" key="16">
    <source>
        <dbReference type="EMBL" id="RIY32298.1"/>
    </source>
</evidence>
<comment type="function">
    <text evidence="12">RNA polymerase that catalyzes the synthesis of short RNA molecules used as primers for DNA polymerase during DNA replication.</text>
</comment>
<dbReference type="InterPro" id="IPR030846">
    <property type="entry name" value="DnaG_bac"/>
</dbReference>
<keyword evidence="10 12" id="KW-0238">DNA-binding</keyword>
<name>A0A3A1Y508_9GAMM</name>
<dbReference type="PANTHER" id="PTHR30313">
    <property type="entry name" value="DNA PRIMASE"/>
    <property type="match status" value="1"/>
</dbReference>
<feature type="compositionally biased region" description="Polar residues" evidence="14">
    <location>
        <begin position="611"/>
        <end position="623"/>
    </location>
</feature>
<keyword evidence="3 12" id="KW-0808">Transferase</keyword>
<dbReference type="OrthoDB" id="9803773at2"/>
<evidence type="ECO:0000256" key="11">
    <source>
        <dbReference type="ARBA" id="ARBA00023163"/>
    </source>
</evidence>
<evidence type="ECO:0000256" key="6">
    <source>
        <dbReference type="ARBA" id="ARBA00022723"/>
    </source>
</evidence>
<protein>
    <recommendedName>
        <fullName evidence="12">DNA primase</fullName>
        <ecNumber evidence="12">2.7.7.101</ecNumber>
    </recommendedName>
</protein>
<dbReference type="Pfam" id="PF08275">
    <property type="entry name" value="DNAG_N"/>
    <property type="match status" value="1"/>
</dbReference>
<dbReference type="NCBIfam" id="TIGR01391">
    <property type="entry name" value="dnaG"/>
    <property type="match status" value="1"/>
</dbReference>
<dbReference type="InterPro" id="IPR013264">
    <property type="entry name" value="DNAG_N"/>
</dbReference>
<evidence type="ECO:0000256" key="3">
    <source>
        <dbReference type="ARBA" id="ARBA00022679"/>
    </source>
</evidence>
<dbReference type="GO" id="GO:0006269">
    <property type="term" value="P:DNA replication, synthesis of primer"/>
    <property type="evidence" value="ECO:0007669"/>
    <property type="project" value="UniProtKB-UniRule"/>
</dbReference>
<evidence type="ECO:0000256" key="12">
    <source>
        <dbReference type="HAMAP-Rule" id="MF_00974"/>
    </source>
</evidence>
<keyword evidence="11 12" id="KW-0804">Transcription</keyword>
<dbReference type="FunFam" id="3.90.580.10:FF:000001">
    <property type="entry name" value="DNA primase"/>
    <property type="match status" value="1"/>
</dbReference>
<dbReference type="InterPro" id="IPR006171">
    <property type="entry name" value="TOPRIM_dom"/>
</dbReference>
<feature type="compositionally biased region" description="Polar residues" evidence="14">
    <location>
        <begin position="478"/>
        <end position="504"/>
    </location>
</feature>
<comment type="subunit">
    <text evidence="12">Monomer. Interacts with DnaB.</text>
</comment>
<dbReference type="InterPro" id="IPR002694">
    <property type="entry name" value="Znf_CHC2"/>
</dbReference>
<comment type="domain">
    <text evidence="12">Contains an N-terminal zinc-binding domain, a central core domain that contains the primase activity, and a C-terminal DnaB-binding domain.</text>
</comment>
<feature type="region of interest" description="Disordered" evidence="14">
    <location>
        <begin position="611"/>
        <end position="638"/>
    </location>
</feature>
<feature type="compositionally biased region" description="Low complexity" evidence="14">
    <location>
        <begin position="560"/>
        <end position="571"/>
    </location>
</feature>
<feature type="compositionally biased region" description="Polar residues" evidence="14">
    <location>
        <begin position="512"/>
        <end position="525"/>
    </location>
</feature>
<evidence type="ECO:0000256" key="8">
    <source>
        <dbReference type="ARBA" id="ARBA00022833"/>
    </source>
</evidence>
<dbReference type="GO" id="GO:0008270">
    <property type="term" value="F:zinc ion binding"/>
    <property type="evidence" value="ECO:0007669"/>
    <property type="project" value="UniProtKB-UniRule"/>
</dbReference>